<dbReference type="InterPro" id="IPR011009">
    <property type="entry name" value="Kinase-like_dom_sf"/>
</dbReference>
<reference evidence="9" key="1">
    <citation type="submission" date="2019-01" db="EMBL/GenBank/DDBJ databases">
        <title>Draft genome sequences of three monokaryotic isolates of the white-rot basidiomycete fungus Dichomitus squalens.</title>
        <authorList>
            <consortium name="DOE Joint Genome Institute"/>
            <person name="Lopez S.C."/>
            <person name="Andreopoulos B."/>
            <person name="Pangilinan J."/>
            <person name="Lipzen A."/>
            <person name="Riley R."/>
            <person name="Ahrendt S."/>
            <person name="Ng V."/>
            <person name="Barry K."/>
            <person name="Daum C."/>
            <person name="Grigoriev I.V."/>
            <person name="Hilden K.S."/>
            <person name="Makela M.R."/>
            <person name="de Vries R.P."/>
        </authorList>
    </citation>
    <scope>NUCLEOTIDE SEQUENCE [LARGE SCALE GENOMIC DNA]</scope>
    <source>
        <strain evidence="9">OM18370.1</strain>
    </source>
</reference>
<dbReference type="PANTHER" id="PTHR24345:SF91">
    <property type="entry name" value="SERINE_THREONINE-PROTEIN KINASE PLK4"/>
    <property type="match status" value="1"/>
</dbReference>
<keyword evidence="4 9" id="KW-0418">Kinase</keyword>
<dbReference type="PROSITE" id="PS50011">
    <property type="entry name" value="PROTEIN_KINASE_DOM"/>
    <property type="match status" value="1"/>
</dbReference>
<dbReference type="GO" id="GO:0005634">
    <property type="term" value="C:nucleus"/>
    <property type="evidence" value="ECO:0007669"/>
    <property type="project" value="TreeGrafter"/>
</dbReference>
<dbReference type="SUPFAM" id="SSF56112">
    <property type="entry name" value="Protein kinase-like (PK-like)"/>
    <property type="match status" value="1"/>
</dbReference>
<proteinExistence type="inferred from homology"/>
<dbReference type="Gene3D" id="1.10.510.10">
    <property type="entry name" value="Transferase(Phosphotransferase) domain 1"/>
    <property type="match status" value="1"/>
</dbReference>
<feature type="binding site" evidence="6">
    <location>
        <position position="52"/>
    </location>
    <ligand>
        <name>ATP</name>
        <dbReference type="ChEBI" id="CHEBI:30616"/>
    </ligand>
</feature>
<dbReference type="PROSITE" id="PS00107">
    <property type="entry name" value="PROTEIN_KINASE_ATP"/>
    <property type="match status" value="1"/>
</dbReference>
<dbReference type="Proteomes" id="UP000292957">
    <property type="component" value="Unassembled WGS sequence"/>
</dbReference>
<dbReference type="EMBL" id="ML143421">
    <property type="protein sequence ID" value="TBU28512.1"/>
    <property type="molecule type" value="Genomic_DNA"/>
</dbReference>
<protein>
    <submittedName>
        <fullName evidence="9">Kinase-like domain-containing protein</fullName>
    </submittedName>
</protein>
<dbReference type="PROSITE" id="PS00108">
    <property type="entry name" value="PROTEIN_KINASE_ST"/>
    <property type="match status" value="1"/>
</dbReference>
<evidence type="ECO:0000256" key="5">
    <source>
        <dbReference type="ARBA" id="ARBA00022840"/>
    </source>
</evidence>
<feature type="domain" description="Protein kinase" evidence="8">
    <location>
        <begin position="20"/>
        <end position="288"/>
    </location>
</feature>
<keyword evidence="2" id="KW-0808">Transferase</keyword>
<dbReference type="InterPro" id="IPR017441">
    <property type="entry name" value="Protein_kinase_ATP_BS"/>
</dbReference>
<keyword evidence="3 6" id="KW-0547">Nucleotide-binding</keyword>
<dbReference type="AlphaFoldDB" id="A0A4Q9MPY2"/>
<evidence type="ECO:0000256" key="3">
    <source>
        <dbReference type="ARBA" id="ARBA00022741"/>
    </source>
</evidence>
<dbReference type="Pfam" id="PF00069">
    <property type="entry name" value="Pkinase"/>
    <property type="match status" value="1"/>
</dbReference>
<evidence type="ECO:0000256" key="7">
    <source>
        <dbReference type="RuleBase" id="RU000304"/>
    </source>
</evidence>
<sequence>MPHSCHIPNLVGYSIDGGRLRFTGILGSGSNGVIFLTEDITTPAPHVEYAVKCVIRAEKGTRRYGLQKQEVVYHQRLSAHPSIVTLHNVIEEKHYTFLIMDYCRGGDFFSFLSRRSTYRGDDECVRYMFLQVLDALEACHQAGVYHRDIKPENFLLNEDCTRLYLADFGLATENLLSATYGAGSSLYMSPECIGSEFIRRAYNTRSNDIWALGVILTSMISGHNPWSNACASDACYRVYLRNNNFLREMLPISESANTLLQRIFRRESTRMITIAQIRTAVGNMDTFFMHPEEIARGNDYLRSAAKSYYCGSEHEAYFLGHSSVVHDGAGLGGEDEASEGTDEDTVESLSSTLSVGPVTPELCAQQVDISVADIELASYLSRPLYPPRAAISAPAPKKPRQLSGSAGFLRRFMGRFNAE</sequence>
<evidence type="ECO:0000256" key="1">
    <source>
        <dbReference type="ARBA" id="ARBA00022527"/>
    </source>
</evidence>
<dbReference type="OrthoDB" id="541276at2759"/>
<name>A0A4Q9MPY2_9APHY</name>
<evidence type="ECO:0000256" key="2">
    <source>
        <dbReference type="ARBA" id="ARBA00022679"/>
    </source>
</evidence>
<comment type="similarity">
    <text evidence="7">Belongs to the protein kinase superfamily.</text>
</comment>
<dbReference type="GO" id="GO:0004674">
    <property type="term" value="F:protein serine/threonine kinase activity"/>
    <property type="evidence" value="ECO:0007669"/>
    <property type="project" value="UniProtKB-KW"/>
</dbReference>
<organism evidence="9">
    <name type="scientific">Dichomitus squalens</name>
    <dbReference type="NCBI Taxonomy" id="114155"/>
    <lineage>
        <taxon>Eukaryota</taxon>
        <taxon>Fungi</taxon>
        <taxon>Dikarya</taxon>
        <taxon>Basidiomycota</taxon>
        <taxon>Agaricomycotina</taxon>
        <taxon>Agaricomycetes</taxon>
        <taxon>Polyporales</taxon>
        <taxon>Polyporaceae</taxon>
        <taxon>Dichomitus</taxon>
    </lineage>
</organism>
<dbReference type="GO" id="GO:0005524">
    <property type="term" value="F:ATP binding"/>
    <property type="evidence" value="ECO:0007669"/>
    <property type="project" value="UniProtKB-UniRule"/>
</dbReference>
<keyword evidence="5 6" id="KW-0067">ATP-binding</keyword>
<gene>
    <name evidence="9" type="ORF">BD311DRAFT_739304</name>
</gene>
<evidence type="ECO:0000259" key="8">
    <source>
        <dbReference type="PROSITE" id="PS50011"/>
    </source>
</evidence>
<keyword evidence="1 7" id="KW-0723">Serine/threonine-protein kinase</keyword>
<dbReference type="InterPro" id="IPR008271">
    <property type="entry name" value="Ser/Thr_kinase_AS"/>
</dbReference>
<evidence type="ECO:0000313" key="9">
    <source>
        <dbReference type="EMBL" id="TBU28512.1"/>
    </source>
</evidence>
<dbReference type="SMART" id="SM00220">
    <property type="entry name" value="S_TKc"/>
    <property type="match status" value="1"/>
</dbReference>
<accession>A0A4Q9MPY2</accession>
<dbReference type="PANTHER" id="PTHR24345">
    <property type="entry name" value="SERINE/THREONINE-PROTEIN KINASE PLK"/>
    <property type="match status" value="1"/>
</dbReference>
<dbReference type="InterPro" id="IPR000719">
    <property type="entry name" value="Prot_kinase_dom"/>
</dbReference>
<evidence type="ECO:0000256" key="6">
    <source>
        <dbReference type="PROSITE-ProRule" id="PRU10141"/>
    </source>
</evidence>
<evidence type="ECO:0000256" key="4">
    <source>
        <dbReference type="ARBA" id="ARBA00022777"/>
    </source>
</evidence>